<evidence type="ECO:0000256" key="1">
    <source>
        <dbReference type="SAM" id="MobiDB-lite"/>
    </source>
</evidence>
<protein>
    <submittedName>
        <fullName evidence="3">Uncharacterized protein</fullName>
    </submittedName>
</protein>
<reference evidence="3 4" key="1">
    <citation type="submission" date="2018-01" db="EMBL/GenBank/DDBJ databases">
        <title>Twenty Corynebacterium bovis Genomes.</title>
        <authorList>
            <person name="Gulvik C.A."/>
        </authorList>
    </citation>
    <scope>NUCLEOTIDE SEQUENCE [LARGE SCALE GENOMIC DNA]</scope>
    <source>
        <strain evidence="3 4">F6900</strain>
    </source>
</reference>
<sequence>MSHALIGSALIGLVNSVPVGVCLAVLNAVVPRPGMSLVRVAVLAVVTGVCSGMVWALVDRHLQSRTGTKVPQGWAASANYLVTPPVVGLVVGLASATPSAGGIVASAAFLGSLPEVFIMRPWTRDHDPEQFERANAEFREMTREFWSEHRDEVAAEAARRSHERELRHQGTIRPENRPTGPVRRRDLD</sequence>
<dbReference type="EMBL" id="PQNK01000010">
    <property type="protein sequence ID" value="RRO86370.1"/>
    <property type="molecule type" value="Genomic_DNA"/>
</dbReference>
<feature type="region of interest" description="Disordered" evidence="1">
    <location>
        <begin position="156"/>
        <end position="188"/>
    </location>
</feature>
<dbReference type="Proteomes" id="UP000276526">
    <property type="component" value="Unassembled WGS sequence"/>
</dbReference>
<organism evidence="3 4">
    <name type="scientific">Corynebacterium bovis</name>
    <dbReference type="NCBI Taxonomy" id="36808"/>
    <lineage>
        <taxon>Bacteria</taxon>
        <taxon>Bacillati</taxon>
        <taxon>Actinomycetota</taxon>
        <taxon>Actinomycetes</taxon>
        <taxon>Mycobacteriales</taxon>
        <taxon>Corynebacteriaceae</taxon>
        <taxon>Corynebacterium</taxon>
    </lineage>
</organism>
<keyword evidence="2" id="KW-0812">Transmembrane</keyword>
<feature type="transmembrane region" description="Helical" evidence="2">
    <location>
        <begin position="86"/>
        <end position="110"/>
    </location>
</feature>
<gene>
    <name evidence="3" type="ORF">CXF48_07090</name>
</gene>
<dbReference type="InterPro" id="IPR036259">
    <property type="entry name" value="MFS_trans_sf"/>
</dbReference>
<proteinExistence type="predicted"/>
<evidence type="ECO:0000313" key="4">
    <source>
        <dbReference type="Proteomes" id="UP000276526"/>
    </source>
</evidence>
<dbReference type="SUPFAM" id="SSF103473">
    <property type="entry name" value="MFS general substrate transporter"/>
    <property type="match status" value="1"/>
</dbReference>
<feature type="transmembrane region" description="Helical" evidence="2">
    <location>
        <begin position="37"/>
        <end position="58"/>
    </location>
</feature>
<feature type="transmembrane region" description="Helical" evidence="2">
    <location>
        <begin position="6"/>
        <end position="30"/>
    </location>
</feature>
<keyword evidence="2" id="KW-1133">Transmembrane helix</keyword>
<feature type="compositionally biased region" description="Basic and acidic residues" evidence="1">
    <location>
        <begin position="156"/>
        <end position="168"/>
    </location>
</feature>
<evidence type="ECO:0000256" key="2">
    <source>
        <dbReference type="SAM" id="Phobius"/>
    </source>
</evidence>
<comment type="caution">
    <text evidence="3">The sequence shown here is derived from an EMBL/GenBank/DDBJ whole genome shotgun (WGS) entry which is preliminary data.</text>
</comment>
<keyword evidence="2" id="KW-0472">Membrane</keyword>
<name>A0A3R8QE08_9CORY</name>
<accession>A0A3R8QE08</accession>
<dbReference type="AlphaFoldDB" id="A0A3R8QE08"/>
<evidence type="ECO:0000313" key="3">
    <source>
        <dbReference type="EMBL" id="RRO86370.1"/>
    </source>
</evidence>